<feature type="chain" id="PRO_5031268437" description="Ricin B lectin domain-containing protein" evidence="1">
    <location>
        <begin position="35"/>
        <end position="142"/>
    </location>
</feature>
<dbReference type="Proteomes" id="UP000590647">
    <property type="component" value="Unassembled WGS sequence"/>
</dbReference>
<sequence>MRLIGFSRRLVARGLAVSLTAMGLSVLGSQTASAAYCSEDSSVVYSAYGHSAAWFKHDGDKVYVKDSVADGHSAVAVVSVQYPDGSGGLYDIVWNRQGSGTTISEAYGTGLDECTQVHISACVGNYSTKKYWDCIAGRPGIA</sequence>
<reference evidence="2 3" key="1">
    <citation type="submission" date="2020-08" db="EMBL/GenBank/DDBJ databases">
        <title>Sequencing the genomes of 1000 actinobacteria strains.</title>
        <authorList>
            <person name="Klenk H.-P."/>
        </authorList>
    </citation>
    <scope>NUCLEOTIDE SEQUENCE [LARGE SCALE GENOMIC DNA]</scope>
    <source>
        <strain evidence="2 3">DSM 40084</strain>
    </source>
</reference>
<comment type="caution">
    <text evidence="2">The sequence shown here is derived from an EMBL/GenBank/DDBJ whole genome shotgun (WGS) entry which is preliminary data.</text>
</comment>
<organism evidence="2 3">
    <name type="scientific">Streptomyces caelestis</name>
    <dbReference type="NCBI Taxonomy" id="36816"/>
    <lineage>
        <taxon>Bacteria</taxon>
        <taxon>Bacillati</taxon>
        <taxon>Actinomycetota</taxon>
        <taxon>Actinomycetes</taxon>
        <taxon>Kitasatosporales</taxon>
        <taxon>Streptomycetaceae</taxon>
        <taxon>Streptomyces</taxon>
    </lineage>
</organism>
<evidence type="ECO:0008006" key="4">
    <source>
        <dbReference type="Google" id="ProtNLM"/>
    </source>
</evidence>
<keyword evidence="3" id="KW-1185">Reference proteome</keyword>
<proteinExistence type="predicted"/>
<protein>
    <recommendedName>
        <fullName evidence="4">Ricin B lectin domain-containing protein</fullName>
    </recommendedName>
</protein>
<dbReference type="RefSeq" id="WP_184984444.1">
    <property type="nucleotide sequence ID" value="NZ_JACHNE010000001.1"/>
</dbReference>
<evidence type="ECO:0000313" key="2">
    <source>
        <dbReference type="EMBL" id="MBB5795198.1"/>
    </source>
</evidence>
<accession>A0A7W9H3S7</accession>
<gene>
    <name evidence="2" type="ORF">HDA41_003162</name>
</gene>
<dbReference type="AlphaFoldDB" id="A0A7W9H3S7"/>
<name>A0A7W9H3S7_9ACTN</name>
<feature type="signal peptide" evidence="1">
    <location>
        <begin position="1"/>
        <end position="34"/>
    </location>
</feature>
<keyword evidence="1" id="KW-0732">Signal</keyword>
<evidence type="ECO:0000313" key="3">
    <source>
        <dbReference type="Proteomes" id="UP000590647"/>
    </source>
</evidence>
<evidence type="ECO:0000256" key="1">
    <source>
        <dbReference type="SAM" id="SignalP"/>
    </source>
</evidence>
<dbReference type="EMBL" id="JACHNE010000001">
    <property type="protein sequence ID" value="MBB5795198.1"/>
    <property type="molecule type" value="Genomic_DNA"/>
</dbReference>